<evidence type="ECO:0000313" key="3">
    <source>
        <dbReference type="EMBL" id="GCE94475.1"/>
    </source>
</evidence>
<evidence type="ECO:0008006" key="5">
    <source>
        <dbReference type="Google" id="ProtNLM"/>
    </source>
</evidence>
<dbReference type="InterPro" id="IPR001296">
    <property type="entry name" value="Glyco_trans_1"/>
</dbReference>
<evidence type="ECO:0000259" key="2">
    <source>
        <dbReference type="Pfam" id="PF13439"/>
    </source>
</evidence>
<feature type="domain" description="Glycosyltransferase subfamily 4-like N-terminal" evidence="2">
    <location>
        <begin position="16"/>
        <end position="189"/>
    </location>
</feature>
<dbReference type="Gene3D" id="3.40.50.2000">
    <property type="entry name" value="Glycogen Phosphorylase B"/>
    <property type="match status" value="2"/>
</dbReference>
<sequence>MAKVLHIIPSVSPIRGGTSVAVSEIVQALRNCQVEAEILTTNDSGPGVLEVPCGEFIDYQDVPVLFFPRWSPSVPALSEYAISRQLMQWLNTYIKGYDLVHIHSLFSYVCTFGARKARQKSIPYVISPHGHFSPWVINQKRLKKNIYNFLLENANLKKASLIHCTTKLEQKYVGDFGIDAPTVNIPLGIHFPTVYPNAKMALRAKYNISVDMETPIILFLSRIHPKKQLDFLIKVLANLQGEDKFHLVIGGSGEPAYCQYIEGIISSLGLGENVTFTGFVSGEDKQLLLYGCDFLALPSLGENFGIAVAEAMAAGLPVVITPEVEIAVDVIEENAGLVVPGTLDQWESALKRLINAPDIRREMGNNGQNLSRERYSWNVIGPQFVEAYNSICQP</sequence>
<evidence type="ECO:0000313" key="4">
    <source>
        <dbReference type="Proteomes" id="UP000326169"/>
    </source>
</evidence>
<dbReference type="Proteomes" id="UP000326169">
    <property type="component" value="Unassembled WGS sequence"/>
</dbReference>
<keyword evidence="4" id="KW-1185">Reference proteome</keyword>
<evidence type="ECO:0000259" key="1">
    <source>
        <dbReference type="Pfam" id="PF00534"/>
    </source>
</evidence>
<gene>
    <name evidence="3" type="ORF">NIES46_25330</name>
</gene>
<dbReference type="PANTHER" id="PTHR45947:SF3">
    <property type="entry name" value="SULFOQUINOVOSYL TRANSFERASE SQD2"/>
    <property type="match status" value="1"/>
</dbReference>
<dbReference type="Pfam" id="PF00534">
    <property type="entry name" value="Glycos_transf_1"/>
    <property type="match status" value="1"/>
</dbReference>
<dbReference type="EMBL" id="BIMW01000101">
    <property type="protein sequence ID" value="GCE94475.1"/>
    <property type="molecule type" value="Genomic_DNA"/>
</dbReference>
<dbReference type="GeneID" id="301683372"/>
<accession>A0A5M3T7P0</accession>
<reference evidence="3 4" key="1">
    <citation type="journal article" date="2019" name="J Genomics">
        <title>The Draft Genome of a Hydrogen-producing Cyanobacterium, Arthrospira platensis NIES-46.</title>
        <authorList>
            <person name="Suzuki S."/>
            <person name="Yamaguchi H."/>
            <person name="Kawachi M."/>
        </authorList>
    </citation>
    <scope>NUCLEOTIDE SEQUENCE [LARGE SCALE GENOMIC DNA]</scope>
    <source>
        <strain evidence="3 4">NIES-46</strain>
    </source>
</reference>
<dbReference type="PANTHER" id="PTHR45947">
    <property type="entry name" value="SULFOQUINOVOSYL TRANSFERASE SQD2"/>
    <property type="match status" value="1"/>
</dbReference>
<dbReference type="RefSeq" id="WP_006619800.1">
    <property type="nucleotide sequence ID" value="NZ_BIMW01000101.1"/>
</dbReference>
<dbReference type="Pfam" id="PF13439">
    <property type="entry name" value="Glyco_transf_4"/>
    <property type="match status" value="1"/>
</dbReference>
<proteinExistence type="predicted"/>
<name>A0A5M3T7P0_LIMPL</name>
<dbReference type="SUPFAM" id="SSF53756">
    <property type="entry name" value="UDP-Glycosyltransferase/glycogen phosphorylase"/>
    <property type="match status" value="1"/>
</dbReference>
<comment type="caution">
    <text evidence="3">The sequence shown here is derived from an EMBL/GenBank/DDBJ whole genome shotgun (WGS) entry which is preliminary data.</text>
</comment>
<organism evidence="3 4">
    <name type="scientific">Limnospira platensis NIES-46</name>
    <dbReference type="NCBI Taxonomy" id="1236695"/>
    <lineage>
        <taxon>Bacteria</taxon>
        <taxon>Bacillati</taxon>
        <taxon>Cyanobacteriota</taxon>
        <taxon>Cyanophyceae</taxon>
        <taxon>Oscillatoriophycideae</taxon>
        <taxon>Oscillatoriales</taxon>
        <taxon>Sirenicapillariaceae</taxon>
        <taxon>Limnospira</taxon>
    </lineage>
</organism>
<protein>
    <recommendedName>
        <fullName evidence="5">Group 1 glycosyl transferase</fullName>
    </recommendedName>
</protein>
<dbReference type="InterPro" id="IPR028098">
    <property type="entry name" value="Glyco_trans_4-like_N"/>
</dbReference>
<feature type="domain" description="Glycosyl transferase family 1" evidence="1">
    <location>
        <begin position="211"/>
        <end position="369"/>
    </location>
</feature>
<dbReference type="InterPro" id="IPR050194">
    <property type="entry name" value="Glycosyltransferase_grp1"/>
</dbReference>